<feature type="domain" description="Histidine kinase" evidence="9">
    <location>
        <begin position="269"/>
        <end position="496"/>
    </location>
</feature>
<evidence type="ECO:0000256" key="5">
    <source>
        <dbReference type="ARBA" id="ARBA00022679"/>
    </source>
</evidence>
<dbReference type="PROSITE" id="PS50885">
    <property type="entry name" value="HAMP"/>
    <property type="match status" value="1"/>
</dbReference>
<evidence type="ECO:0000313" key="12">
    <source>
        <dbReference type="Proteomes" id="UP001203212"/>
    </source>
</evidence>
<dbReference type="Proteomes" id="UP001203212">
    <property type="component" value="Unassembled WGS sequence"/>
</dbReference>
<accession>A0ABT0KZR8</accession>
<dbReference type="Pfam" id="PF00512">
    <property type="entry name" value="HisKA"/>
    <property type="match status" value="1"/>
</dbReference>
<keyword evidence="8" id="KW-1133">Transmembrane helix</keyword>
<dbReference type="InterPro" id="IPR036097">
    <property type="entry name" value="HisK_dim/P_sf"/>
</dbReference>
<dbReference type="PANTHER" id="PTHR43047">
    <property type="entry name" value="TWO-COMPONENT HISTIDINE PROTEIN KINASE"/>
    <property type="match status" value="1"/>
</dbReference>
<dbReference type="SUPFAM" id="SSF47384">
    <property type="entry name" value="Homodimeric domain of signal transducing histidine kinase"/>
    <property type="match status" value="1"/>
</dbReference>
<keyword evidence="8" id="KW-0812">Transmembrane</keyword>
<feature type="transmembrane region" description="Helical" evidence="8">
    <location>
        <begin position="7"/>
        <end position="27"/>
    </location>
</feature>
<comment type="subcellular location">
    <subcellularLocation>
        <location evidence="2">Membrane</location>
    </subcellularLocation>
</comment>
<dbReference type="InterPro" id="IPR005467">
    <property type="entry name" value="His_kinase_dom"/>
</dbReference>
<evidence type="ECO:0000256" key="4">
    <source>
        <dbReference type="ARBA" id="ARBA00022553"/>
    </source>
</evidence>
<evidence type="ECO:0000313" key="11">
    <source>
        <dbReference type="EMBL" id="MCL1116506.1"/>
    </source>
</evidence>
<feature type="coiled-coil region" evidence="7">
    <location>
        <begin position="235"/>
        <end position="262"/>
    </location>
</feature>
<organism evidence="11 12">
    <name type="scientific">Shewanella aestuarii</name>
    <dbReference type="NCBI Taxonomy" id="1028752"/>
    <lineage>
        <taxon>Bacteria</taxon>
        <taxon>Pseudomonadati</taxon>
        <taxon>Pseudomonadota</taxon>
        <taxon>Gammaproteobacteria</taxon>
        <taxon>Alteromonadales</taxon>
        <taxon>Shewanellaceae</taxon>
        <taxon>Shewanella</taxon>
    </lineage>
</organism>
<dbReference type="InterPro" id="IPR036890">
    <property type="entry name" value="HATPase_C_sf"/>
</dbReference>
<sequence length="496" mass="56159">MNRLFNRLFLVAITISLLLFVALWQWLQLNHEFSRNQIQQSLHQELAEHMAHINPLLSQGITSDAALKEAFHDFMLLGPSFEIYTLDPNGKVIAYDAKEEKIKNHRVDIRIIQQFLAGQNLPILGTDPRSKNTQKIFSASKLINGDGLHSGYLYVIIGGEDYDSWQALINAKNQPKIWGATIGFWGIFALLLFVMLLRYFTRPIHKLAHDLNALKSIPMTENLTLPERYRGSLEISQLSQHINHLLQEIQLQQQQVKRQQQAKHDFLLHLSHDLKTPLTALLGYIDTWLILPAAERDEALIQYAANSGQTLQQLLAQLLELAALENGQIHAQLQRVELADLLSHVAQTFAPRAKKLGVKLNFTNIKSTQILTDPQLMRRILNNLIDNALRYTPSGGEITIFTQQELTNGQYQQWLAVKDTGSGMHQHEVEALRQLSLSQTAVQQDKLTFDNNQALPQLGVGLAIVRQLLGLLKCKIEVQSQPGVGSEFKIELVMQS</sequence>
<feature type="transmembrane region" description="Helical" evidence="8">
    <location>
        <begin position="177"/>
        <end position="197"/>
    </location>
</feature>
<keyword evidence="4" id="KW-0597">Phosphoprotein</keyword>
<comment type="caution">
    <text evidence="11">The sequence shown here is derived from an EMBL/GenBank/DDBJ whole genome shotgun (WGS) entry which is preliminary data.</text>
</comment>
<dbReference type="SMART" id="SM00387">
    <property type="entry name" value="HATPase_c"/>
    <property type="match status" value="1"/>
</dbReference>
<dbReference type="RefSeq" id="WP_188840089.1">
    <property type="nucleotide sequence ID" value="NZ_BMOT01000002.1"/>
</dbReference>
<dbReference type="CDD" id="cd00082">
    <property type="entry name" value="HisKA"/>
    <property type="match status" value="1"/>
</dbReference>
<keyword evidence="8" id="KW-0472">Membrane</keyword>
<protein>
    <recommendedName>
        <fullName evidence="3">histidine kinase</fullName>
        <ecNumber evidence="3">2.7.13.3</ecNumber>
    </recommendedName>
</protein>
<gene>
    <name evidence="11" type="ORF">L2689_04510</name>
</gene>
<feature type="domain" description="HAMP" evidence="10">
    <location>
        <begin position="198"/>
        <end position="254"/>
    </location>
</feature>
<dbReference type="Gene3D" id="1.10.287.130">
    <property type="match status" value="1"/>
</dbReference>
<proteinExistence type="predicted"/>
<dbReference type="EC" id="2.7.13.3" evidence="3"/>
<dbReference type="InterPro" id="IPR003661">
    <property type="entry name" value="HisK_dim/P_dom"/>
</dbReference>
<reference evidence="11 12" key="1">
    <citation type="submission" date="2022-01" db="EMBL/GenBank/DDBJ databases">
        <title>Whole genome-based taxonomy of the Shewanellaceae.</title>
        <authorList>
            <person name="Martin-Rodriguez A.J."/>
        </authorList>
    </citation>
    <scope>NUCLEOTIDE SEQUENCE [LARGE SCALE GENOMIC DNA]</scope>
    <source>
        <strain evidence="11 12">JCM 17801</strain>
    </source>
</reference>
<dbReference type="InterPro" id="IPR003594">
    <property type="entry name" value="HATPase_dom"/>
</dbReference>
<dbReference type="PANTHER" id="PTHR43047:SF72">
    <property type="entry name" value="OSMOSENSING HISTIDINE PROTEIN KINASE SLN1"/>
    <property type="match status" value="1"/>
</dbReference>
<dbReference type="Gene3D" id="3.30.565.10">
    <property type="entry name" value="Histidine kinase-like ATPase, C-terminal domain"/>
    <property type="match status" value="1"/>
</dbReference>
<dbReference type="InterPro" id="IPR003660">
    <property type="entry name" value="HAMP_dom"/>
</dbReference>
<dbReference type="CDD" id="cd00075">
    <property type="entry name" value="HATPase"/>
    <property type="match status" value="1"/>
</dbReference>
<evidence type="ECO:0000256" key="3">
    <source>
        <dbReference type="ARBA" id="ARBA00012438"/>
    </source>
</evidence>
<evidence type="ECO:0000256" key="6">
    <source>
        <dbReference type="ARBA" id="ARBA00022777"/>
    </source>
</evidence>
<evidence type="ECO:0000256" key="7">
    <source>
        <dbReference type="SAM" id="Coils"/>
    </source>
</evidence>
<evidence type="ECO:0000256" key="1">
    <source>
        <dbReference type="ARBA" id="ARBA00000085"/>
    </source>
</evidence>
<evidence type="ECO:0000259" key="10">
    <source>
        <dbReference type="PROSITE" id="PS50885"/>
    </source>
</evidence>
<keyword evidence="5" id="KW-0808">Transferase</keyword>
<evidence type="ECO:0000256" key="8">
    <source>
        <dbReference type="SAM" id="Phobius"/>
    </source>
</evidence>
<evidence type="ECO:0000256" key="2">
    <source>
        <dbReference type="ARBA" id="ARBA00004370"/>
    </source>
</evidence>
<keyword evidence="6 11" id="KW-0418">Kinase</keyword>
<name>A0ABT0KZR8_9GAMM</name>
<comment type="catalytic activity">
    <reaction evidence="1">
        <text>ATP + protein L-histidine = ADP + protein N-phospho-L-histidine.</text>
        <dbReference type="EC" id="2.7.13.3"/>
    </reaction>
</comment>
<keyword evidence="12" id="KW-1185">Reference proteome</keyword>
<dbReference type="Pfam" id="PF02518">
    <property type="entry name" value="HATPase_c"/>
    <property type="match status" value="1"/>
</dbReference>
<dbReference type="SMART" id="SM00388">
    <property type="entry name" value="HisKA"/>
    <property type="match status" value="1"/>
</dbReference>
<dbReference type="Gene3D" id="6.10.340.10">
    <property type="match status" value="1"/>
</dbReference>
<dbReference type="GO" id="GO:0016301">
    <property type="term" value="F:kinase activity"/>
    <property type="evidence" value="ECO:0007669"/>
    <property type="project" value="UniProtKB-KW"/>
</dbReference>
<dbReference type="PROSITE" id="PS50109">
    <property type="entry name" value="HIS_KIN"/>
    <property type="match status" value="1"/>
</dbReference>
<keyword evidence="7" id="KW-0175">Coiled coil</keyword>
<evidence type="ECO:0000259" key="9">
    <source>
        <dbReference type="PROSITE" id="PS50109"/>
    </source>
</evidence>
<dbReference type="EMBL" id="JAKILK010000002">
    <property type="protein sequence ID" value="MCL1116506.1"/>
    <property type="molecule type" value="Genomic_DNA"/>
</dbReference>
<dbReference type="SUPFAM" id="SSF55874">
    <property type="entry name" value="ATPase domain of HSP90 chaperone/DNA topoisomerase II/histidine kinase"/>
    <property type="match status" value="1"/>
</dbReference>